<evidence type="ECO:0000259" key="1">
    <source>
        <dbReference type="PROSITE" id="PS50127"/>
    </source>
</evidence>
<dbReference type="Proteomes" id="UP001470230">
    <property type="component" value="Unassembled WGS sequence"/>
</dbReference>
<evidence type="ECO:0000313" key="2">
    <source>
        <dbReference type="EMBL" id="KAK8865320.1"/>
    </source>
</evidence>
<accession>A0ABR2IM36</accession>
<dbReference type="InterPro" id="IPR050113">
    <property type="entry name" value="Ub_conjugating_enzyme"/>
</dbReference>
<dbReference type="Gene3D" id="3.10.110.10">
    <property type="entry name" value="Ubiquitin Conjugating Enzyme"/>
    <property type="match status" value="1"/>
</dbReference>
<organism evidence="2 3">
    <name type="scientific">Tritrichomonas musculus</name>
    <dbReference type="NCBI Taxonomy" id="1915356"/>
    <lineage>
        <taxon>Eukaryota</taxon>
        <taxon>Metamonada</taxon>
        <taxon>Parabasalia</taxon>
        <taxon>Tritrichomonadida</taxon>
        <taxon>Tritrichomonadidae</taxon>
        <taxon>Tritrichomonas</taxon>
    </lineage>
</organism>
<dbReference type="PANTHER" id="PTHR24067">
    <property type="entry name" value="UBIQUITIN-CONJUGATING ENZYME E2"/>
    <property type="match status" value="1"/>
</dbReference>
<keyword evidence="3" id="KW-1185">Reference proteome</keyword>
<name>A0ABR2IM36_9EUKA</name>
<dbReference type="SMART" id="SM00212">
    <property type="entry name" value="UBCc"/>
    <property type="match status" value="1"/>
</dbReference>
<protein>
    <submittedName>
        <fullName evidence="2">NEDD8-conjugating protein ubc12</fullName>
    </submittedName>
</protein>
<dbReference type="InterPro" id="IPR000608">
    <property type="entry name" value="UBC"/>
</dbReference>
<reference evidence="2 3" key="1">
    <citation type="submission" date="2024-04" db="EMBL/GenBank/DDBJ databases">
        <title>Tritrichomonas musculus Genome.</title>
        <authorList>
            <person name="Alves-Ferreira E."/>
            <person name="Grigg M."/>
            <person name="Lorenzi H."/>
            <person name="Galac M."/>
        </authorList>
    </citation>
    <scope>NUCLEOTIDE SEQUENCE [LARGE SCALE GENOMIC DNA]</scope>
    <source>
        <strain evidence="2 3">EAF2021</strain>
    </source>
</reference>
<dbReference type="EMBL" id="JAPFFF010000016">
    <property type="protein sequence ID" value="KAK8865320.1"/>
    <property type="molecule type" value="Genomic_DNA"/>
</dbReference>
<feature type="domain" description="UBC core" evidence="1">
    <location>
        <begin position="20"/>
        <end position="167"/>
    </location>
</feature>
<dbReference type="PROSITE" id="PS50127">
    <property type="entry name" value="UBC_2"/>
    <property type="match status" value="1"/>
</dbReference>
<sequence>MKRRNVNEKVELGEYQTTKACQIRLVKDLEEVKRMKYVKVFLPDPDNIQNFIVSIKVKNGIYRNKWFRFKFVIKDDWPTEPPKVTILDDIWHPNITLVKDGGKVCVSILLKNYVPSIFLSSVVTGLQFLLQQPNPNDARNPEAAEEQLTDYEKFKAHVNMLLDEMPPEADDDDET</sequence>
<dbReference type="Pfam" id="PF00179">
    <property type="entry name" value="UQ_con"/>
    <property type="match status" value="1"/>
</dbReference>
<dbReference type="SUPFAM" id="SSF54495">
    <property type="entry name" value="UBC-like"/>
    <property type="match status" value="1"/>
</dbReference>
<dbReference type="CDD" id="cd23794">
    <property type="entry name" value="UBCc_UBE2F_UBE2M"/>
    <property type="match status" value="1"/>
</dbReference>
<evidence type="ECO:0000313" key="3">
    <source>
        <dbReference type="Proteomes" id="UP001470230"/>
    </source>
</evidence>
<proteinExistence type="predicted"/>
<dbReference type="InterPro" id="IPR016135">
    <property type="entry name" value="UBQ-conjugating_enzyme/RWD"/>
</dbReference>
<gene>
    <name evidence="2" type="ORF">M9Y10_010861</name>
</gene>
<comment type="caution">
    <text evidence="2">The sequence shown here is derived from an EMBL/GenBank/DDBJ whole genome shotgun (WGS) entry which is preliminary data.</text>
</comment>